<dbReference type="Gene3D" id="1.10.10.10">
    <property type="entry name" value="Winged helix-like DNA-binding domain superfamily/Winged helix DNA-binding domain"/>
    <property type="match status" value="1"/>
</dbReference>
<name>A0A839QAL0_MYCIR</name>
<dbReference type="InterPro" id="IPR003033">
    <property type="entry name" value="SCP2_sterol-bd_dom"/>
</dbReference>
<evidence type="ECO:0000313" key="5">
    <source>
        <dbReference type="EMBL" id="MBB2989601.1"/>
    </source>
</evidence>
<dbReference type="AlphaFoldDB" id="A0A839QAL0"/>
<organism evidence="5 6">
    <name type="scientific">Mycolicibacterium iranicum</name>
    <name type="common">Mycobacterium iranicum</name>
    <dbReference type="NCBI Taxonomy" id="912594"/>
    <lineage>
        <taxon>Bacteria</taxon>
        <taxon>Bacillati</taxon>
        <taxon>Actinomycetota</taxon>
        <taxon>Actinomycetes</taxon>
        <taxon>Mycobacteriales</taxon>
        <taxon>Mycobacteriaceae</taxon>
        <taxon>Mycolicibacterium</taxon>
    </lineage>
</organism>
<dbReference type="InterPro" id="IPR036390">
    <property type="entry name" value="WH_DNA-bd_sf"/>
</dbReference>
<proteinExistence type="predicted"/>
<dbReference type="InterPro" id="IPR036388">
    <property type="entry name" value="WH-like_DNA-bd_sf"/>
</dbReference>
<keyword evidence="6" id="KW-1185">Reference proteome</keyword>
<dbReference type="PANTHER" id="PTHR33204">
    <property type="entry name" value="TRANSCRIPTIONAL REGULATOR, MARR FAMILY"/>
    <property type="match status" value="1"/>
</dbReference>
<dbReference type="GO" id="GO:0003677">
    <property type="term" value="F:DNA binding"/>
    <property type="evidence" value="ECO:0007669"/>
    <property type="project" value="UniProtKB-KW"/>
</dbReference>
<evidence type="ECO:0000256" key="2">
    <source>
        <dbReference type="ARBA" id="ARBA00023125"/>
    </source>
</evidence>
<dbReference type="Gene3D" id="3.30.1050.10">
    <property type="entry name" value="SCP2 sterol-binding domain"/>
    <property type="match status" value="1"/>
</dbReference>
<reference evidence="5 6" key="1">
    <citation type="submission" date="2020-08" db="EMBL/GenBank/DDBJ databases">
        <title>The Agave Microbiome: Exploring the role of microbial communities in plant adaptations to desert environments.</title>
        <authorList>
            <person name="Partida-Martinez L.P."/>
        </authorList>
    </citation>
    <scope>NUCLEOTIDE SEQUENCE [LARGE SCALE GENOMIC DNA]</scope>
    <source>
        <strain evidence="5 6">AT2.18</strain>
    </source>
</reference>
<evidence type="ECO:0000313" key="6">
    <source>
        <dbReference type="Proteomes" id="UP000550501"/>
    </source>
</evidence>
<accession>A0A839QAL0</accession>
<dbReference type="SUPFAM" id="SSF46785">
    <property type="entry name" value="Winged helix' DNA-binding domain"/>
    <property type="match status" value="1"/>
</dbReference>
<dbReference type="EMBL" id="JACHVU010000002">
    <property type="protein sequence ID" value="MBB2989601.1"/>
    <property type="molecule type" value="Genomic_DNA"/>
</dbReference>
<keyword evidence="1" id="KW-0805">Transcription regulation</keyword>
<keyword evidence="3" id="KW-0804">Transcription</keyword>
<dbReference type="InterPro" id="IPR036527">
    <property type="entry name" value="SCP2_sterol-bd_dom_sf"/>
</dbReference>
<dbReference type="InterPro" id="IPR011991">
    <property type="entry name" value="ArsR-like_HTH"/>
</dbReference>
<protein>
    <submittedName>
        <fullName evidence="5">DNA-binding HxlR family transcriptional regulator</fullName>
    </submittedName>
</protein>
<dbReference type="PROSITE" id="PS51118">
    <property type="entry name" value="HTH_HXLR"/>
    <property type="match status" value="1"/>
</dbReference>
<keyword evidence="2 5" id="KW-0238">DNA-binding</keyword>
<feature type="domain" description="HTH hxlR-type" evidence="4">
    <location>
        <begin position="16"/>
        <end position="115"/>
    </location>
</feature>
<comment type="caution">
    <text evidence="5">The sequence shown here is derived from an EMBL/GenBank/DDBJ whole genome shotgun (WGS) entry which is preliminary data.</text>
</comment>
<evidence type="ECO:0000256" key="1">
    <source>
        <dbReference type="ARBA" id="ARBA00023015"/>
    </source>
</evidence>
<dbReference type="Pfam" id="PF02036">
    <property type="entry name" value="SCP2"/>
    <property type="match status" value="1"/>
</dbReference>
<dbReference type="SUPFAM" id="SSF55718">
    <property type="entry name" value="SCP-like"/>
    <property type="match status" value="1"/>
</dbReference>
<dbReference type="InterPro" id="IPR002577">
    <property type="entry name" value="HTH_HxlR"/>
</dbReference>
<evidence type="ECO:0000256" key="3">
    <source>
        <dbReference type="ARBA" id="ARBA00023163"/>
    </source>
</evidence>
<dbReference type="PANTHER" id="PTHR33204:SF18">
    <property type="entry name" value="TRANSCRIPTIONAL REGULATORY PROTEIN"/>
    <property type="match status" value="1"/>
</dbReference>
<evidence type="ECO:0000259" key="4">
    <source>
        <dbReference type="PROSITE" id="PS51118"/>
    </source>
</evidence>
<gene>
    <name evidence="5" type="ORF">FHR72_001064</name>
</gene>
<sequence>MSKLADVSRRTYGQFCGLAHALDVVGERWTLLIVRELASGPKRYTELADALSGIGTSLLAARVRQLEADGVVQRRLALDKPGSAVVYELSDAGRELAAAVVPLAMWGARHQMTDADAGSEAFRAEWLLSFLAADVRRDGPHDLEAVYEFHIDDSTACLRLREGHVTVTPGPPATPGDVTVRSSASTVAAIVGRKLAVDTALDDGRLSISGDEKAAATLVGVIEKRLAR</sequence>
<dbReference type="Proteomes" id="UP000550501">
    <property type="component" value="Unassembled WGS sequence"/>
</dbReference>
<dbReference type="CDD" id="cd00090">
    <property type="entry name" value="HTH_ARSR"/>
    <property type="match status" value="1"/>
</dbReference>
<dbReference type="Pfam" id="PF01638">
    <property type="entry name" value="HxlR"/>
    <property type="match status" value="1"/>
</dbReference>
<dbReference type="RefSeq" id="WP_183466887.1">
    <property type="nucleotide sequence ID" value="NZ_JACHVU010000002.1"/>
</dbReference>